<feature type="chain" id="PRO_5031509835" evidence="2">
    <location>
        <begin position="29"/>
        <end position="304"/>
    </location>
</feature>
<evidence type="ECO:0000256" key="1">
    <source>
        <dbReference type="SAM" id="Phobius"/>
    </source>
</evidence>
<gene>
    <name evidence="3" type="ORF">TTEB3V08_LOCUS11593</name>
</gene>
<organism evidence="3">
    <name type="scientific">Timema tahoe</name>
    <dbReference type="NCBI Taxonomy" id="61484"/>
    <lineage>
        <taxon>Eukaryota</taxon>
        <taxon>Metazoa</taxon>
        <taxon>Ecdysozoa</taxon>
        <taxon>Arthropoda</taxon>
        <taxon>Hexapoda</taxon>
        <taxon>Insecta</taxon>
        <taxon>Pterygota</taxon>
        <taxon>Neoptera</taxon>
        <taxon>Polyneoptera</taxon>
        <taxon>Phasmatodea</taxon>
        <taxon>Timematodea</taxon>
        <taxon>Timematoidea</taxon>
        <taxon>Timematidae</taxon>
        <taxon>Timema</taxon>
    </lineage>
</organism>
<sequence length="304" mass="34245">MSWIPEVRCATVCLDLSSLVVLIDIDLALDPDSTLAWLITWTADDEDIGKSCTRNSTTVYNSYLWISVESSFLYRVKLIACCYDTFYADTDCWLLRCVLYKLADTACCYDTFYAGTACCYDVFHTNLLTPPAVTMYEWYWLPRFNVIQFAKVGVVLAATLRCDSVRLEKLSLEEVYHNLREGRVEPRLEKKTSVHPTGIKIPDLPVFCSLAYCEWNALDYAATGVGPSAVETNQTAQLGSHSLELETSCANIREEDDDNDEADLKEWRTKRRSKSAVTSSPLMVAFVCIAAVVVTVALPWLLVR</sequence>
<keyword evidence="2" id="KW-0732">Signal</keyword>
<evidence type="ECO:0000313" key="3">
    <source>
        <dbReference type="EMBL" id="CAD7463711.1"/>
    </source>
</evidence>
<name>A0A7R9ISI9_9NEOP</name>
<feature type="transmembrane region" description="Helical" evidence="1">
    <location>
        <begin position="282"/>
        <end position="303"/>
    </location>
</feature>
<dbReference type="AlphaFoldDB" id="A0A7R9ISI9"/>
<keyword evidence="1" id="KW-0472">Membrane</keyword>
<accession>A0A7R9ISI9</accession>
<feature type="signal peptide" evidence="2">
    <location>
        <begin position="1"/>
        <end position="28"/>
    </location>
</feature>
<keyword evidence="1" id="KW-0812">Transmembrane</keyword>
<evidence type="ECO:0000256" key="2">
    <source>
        <dbReference type="SAM" id="SignalP"/>
    </source>
</evidence>
<keyword evidence="1" id="KW-1133">Transmembrane helix</keyword>
<reference evidence="3" key="1">
    <citation type="submission" date="2020-11" db="EMBL/GenBank/DDBJ databases">
        <authorList>
            <person name="Tran Van P."/>
        </authorList>
    </citation>
    <scope>NUCLEOTIDE SEQUENCE</scope>
</reference>
<dbReference type="EMBL" id="OE008991">
    <property type="protein sequence ID" value="CAD7463711.1"/>
    <property type="molecule type" value="Genomic_DNA"/>
</dbReference>
<proteinExistence type="predicted"/>
<protein>
    <submittedName>
        <fullName evidence="3">Uncharacterized protein</fullName>
    </submittedName>
</protein>